<dbReference type="Proteomes" id="UP000235965">
    <property type="component" value="Unassembled WGS sequence"/>
</dbReference>
<dbReference type="SMART" id="SM00523">
    <property type="entry name" value="DWA"/>
    <property type="match status" value="1"/>
</dbReference>
<evidence type="ECO:0000313" key="7">
    <source>
        <dbReference type="Proteomes" id="UP000235965"/>
    </source>
</evidence>
<reference evidence="6 7" key="1">
    <citation type="submission" date="2017-12" db="EMBL/GenBank/DDBJ databases">
        <title>Hemimetabolous genomes reveal molecular basis of termite eusociality.</title>
        <authorList>
            <person name="Harrison M.C."/>
            <person name="Jongepier E."/>
            <person name="Robertson H.M."/>
            <person name="Arning N."/>
            <person name="Bitard-Feildel T."/>
            <person name="Chao H."/>
            <person name="Childers C.P."/>
            <person name="Dinh H."/>
            <person name="Doddapaneni H."/>
            <person name="Dugan S."/>
            <person name="Gowin J."/>
            <person name="Greiner C."/>
            <person name="Han Y."/>
            <person name="Hu H."/>
            <person name="Hughes D.S.T."/>
            <person name="Huylmans A.-K."/>
            <person name="Kemena C."/>
            <person name="Kremer L.P.M."/>
            <person name="Lee S.L."/>
            <person name="Lopez-Ezquerra A."/>
            <person name="Mallet L."/>
            <person name="Monroy-Kuhn J.M."/>
            <person name="Moser A."/>
            <person name="Murali S.C."/>
            <person name="Muzny D.M."/>
            <person name="Otani S."/>
            <person name="Piulachs M.-D."/>
            <person name="Poelchau M."/>
            <person name="Qu J."/>
            <person name="Schaub F."/>
            <person name="Wada-Katsumata A."/>
            <person name="Worley K.C."/>
            <person name="Xie Q."/>
            <person name="Ylla G."/>
            <person name="Poulsen M."/>
            <person name="Gibbs R.A."/>
            <person name="Schal C."/>
            <person name="Richards S."/>
            <person name="Belles X."/>
            <person name="Korb J."/>
            <person name="Bornberg-Bauer E."/>
        </authorList>
    </citation>
    <scope>NUCLEOTIDE SEQUENCE [LARGE SCALE GENOMIC DNA]</scope>
    <source>
        <tissue evidence="6">Whole body</tissue>
    </source>
</reference>
<name>A0A2J7RSW5_9NEOP</name>
<evidence type="ECO:0000256" key="2">
    <source>
        <dbReference type="ARBA" id="ARBA00023015"/>
    </source>
</evidence>
<feature type="domain" description="CTF/NF-I" evidence="5">
    <location>
        <begin position="44"/>
        <end position="235"/>
    </location>
</feature>
<dbReference type="GO" id="GO:0000978">
    <property type="term" value="F:RNA polymerase II cis-regulatory region sequence-specific DNA binding"/>
    <property type="evidence" value="ECO:0007669"/>
    <property type="project" value="TreeGrafter"/>
</dbReference>
<evidence type="ECO:0000256" key="4">
    <source>
        <dbReference type="ARBA" id="ARBA00023242"/>
    </source>
</evidence>
<dbReference type="InterPro" id="IPR003619">
    <property type="entry name" value="MAD_homology1_Dwarfin-type"/>
</dbReference>
<dbReference type="STRING" id="105785.A0A2J7RSW5"/>
<dbReference type="EMBL" id="NEVH01000250">
    <property type="protein sequence ID" value="PNF43933.1"/>
    <property type="molecule type" value="Genomic_DNA"/>
</dbReference>
<evidence type="ECO:0000259" key="5">
    <source>
        <dbReference type="PROSITE" id="PS51080"/>
    </source>
</evidence>
<dbReference type="Pfam" id="PF17906">
    <property type="entry name" value="HTH_48"/>
    <property type="match status" value="1"/>
</dbReference>
<dbReference type="InterPro" id="IPR000647">
    <property type="entry name" value="CTF/NFI"/>
</dbReference>
<dbReference type="GO" id="GO:0005634">
    <property type="term" value="C:nucleus"/>
    <property type="evidence" value="ECO:0007669"/>
    <property type="project" value="UniProtKB-SubCell"/>
</dbReference>
<gene>
    <name evidence="6" type="primary">NFI</name>
    <name evidence="6" type="ORF">B7P43_G02813</name>
</gene>
<evidence type="ECO:0000313" key="6">
    <source>
        <dbReference type="EMBL" id="PNF43933.1"/>
    </source>
</evidence>
<proteinExistence type="predicted"/>
<keyword evidence="3" id="KW-0804">Transcription</keyword>
<sequence length="269" mass="31137">MELPITKTAKCEIRAVIRFLNAKRTKPIEIHRQLVEVYGESCMDIKNVRKWCREFESGRTAIHDEKRTGRPSISDETVAKIERVMRQDRRITLDDLCISVPENEKVEVKQKWASRLLGKLRKDITQECREDFVLSITGKKPAMCVLSNPDQKGKMRRIDCLRQADKVWRLDLVMVILFKAIPLESTDGERLEKSPECAHPGLCVNPYHINVSVRELDLYLANFINSHGRLASRNWTRLDSSRHNYSSTLLKVKVTLRLTVSHDLIFNAV</sequence>
<evidence type="ECO:0000256" key="1">
    <source>
        <dbReference type="ARBA" id="ARBA00004123"/>
    </source>
</evidence>
<evidence type="ECO:0000256" key="3">
    <source>
        <dbReference type="ARBA" id="ARBA00023163"/>
    </source>
</evidence>
<dbReference type="PROSITE" id="PS51080">
    <property type="entry name" value="CTF_NFI_2"/>
    <property type="match status" value="1"/>
</dbReference>
<dbReference type="Pfam" id="PF03165">
    <property type="entry name" value="MH1"/>
    <property type="match status" value="1"/>
</dbReference>
<dbReference type="InterPro" id="IPR020604">
    <property type="entry name" value="CTF/NFI_DNA-bd-dom"/>
</dbReference>
<accession>A0A2J7RSW5</accession>
<keyword evidence="4" id="KW-0539">Nucleus</keyword>
<dbReference type="AlphaFoldDB" id="A0A2J7RSW5"/>
<protein>
    <submittedName>
        <fullName evidence="6">Nuclear factor 1</fullName>
    </submittedName>
</protein>
<dbReference type="GO" id="GO:0000981">
    <property type="term" value="F:DNA-binding transcription factor activity, RNA polymerase II-specific"/>
    <property type="evidence" value="ECO:0007669"/>
    <property type="project" value="TreeGrafter"/>
</dbReference>
<comment type="subcellular location">
    <subcellularLocation>
        <location evidence="1">Nucleus</location>
    </subcellularLocation>
</comment>
<dbReference type="OrthoDB" id="10055441at2759"/>
<organism evidence="6 7">
    <name type="scientific">Cryptotermes secundus</name>
    <dbReference type="NCBI Taxonomy" id="105785"/>
    <lineage>
        <taxon>Eukaryota</taxon>
        <taxon>Metazoa</taxon>
        <taxon>Ecdysozoa</taxon>
        <taxon>Arthropoda</taxon>
        <taxon>Hexapoda</taxon>
        <taxon>Insecta</taxon>
        <taxon>Pterygota</taxon>
        <taxon>Neoptera</taxon>
        <taxon>Polyneoptera</taxon>
        <taxon>Dictyoptera</taxon>
        <taxon>Blattodea</taxon>
        <taxon>Blattoidea</taxon>
        <taxon>Termitoidae</taxon>
        <taxon>Kalotermitidae</taxon>
        <taxon>Cryptotermitinae</taxon>
        <taxon>Cryptotermes</taxon>
    </lineage>
</organism>
<dbReference type="PANTHER" id="PTHR11492:SF8">
    <property type="entry name" value="NUCLEAR FACTOR I, ISOFORM B"/>
    <property type="match status" value="1"/>
</dbReference>
<keyword evidence="7" id="KW-1185">Reference proteome</keyword>
<comment type="caution">
    <text evidence="6">The sequence shown here is derived from an EMBL/GenBank/DDBJ whole genome shotgun (WGS) entry which is preliminary data.</text>
</comment>
<dbReference type="Gene3D" id="1.10.10.1450">
    <property type="match status" value="1"/>
</dbReference>
<dbReference type="PANTHER" id="PTHR11492">
    <property type="entry name" value="NUCLEAR FACTOR I"/>
    <property type="match status" value="1"/>
</dbReference>
<dbReference type="InParanoid" id="A0A2J7RSW5"/>
<dbReference type="InterPro" id="IPR041426">
    <property type="entry name" value="Mos1_HTH"/>
</dbReference>
<keyword evidence="2" id="KW-0805">Transcription regulation</keyword>